<name>A0ABN7ANV5_9HEMI</name>
<protein>
    <submittedName>
        <fullName evidence="2">Vps4 C terminal oligomerisation domain</fullName>
    </submittedName>
</protein>
<evidence type="ECO:0000256" key="1">
    <source>
        <dbReference type="SAM" id="MobiDB-lite"/>
    </source>
</evidence>
<proteinExistence type="predicted"/>
<evidence type="ECO:0000313" key="2">
    <source>
        <dbReference type="EMBL" id="BES93753.1"/>
    </source>
</evidence>
<dbReference type="EMBL" id="AP028912">
    <property type="protein sequence ID" value="BES93753.1"/>
    <property type="molecule type" value="Genomic_DNA"/>
</dbReference>
<reference evidence="2 3" key="1">
    <citation type="submission" date="2023-09" db="EMBL/GenBank/DDBJ databases">
        <title>Nesidiocoris tenuis whole genome shotgun sequence.</title>
        <authorList>
            <person name="Shibata T."/>
            <person name="Shimoda M."/>
            <person name="Kobayashi T."/>
            <person name="Uehara T."/>
        </authorList>
    </citation>
    <scope>NUCLEOTIDE SEQUENCE [LARGE SCALE GENOMIC DNA]</scope>
    <source>
        <strain evidence="2 3">Japan</strain>
    </source>
</reference>
<sequence>MAFFSLGHPFAVFLNDPFFRTSSPRDGFQHMAHMMDSIMLDSFSPISFTKVTARPTRVSRRSRQTSPPAPSVRSQGKSKMQMS</sequence>
<gene>
    <name evidence="2" type="ORF">NTJ_06562</name>
</gene>
<accession>A0ABN7ANV5</accession>
<feature type="compositionally biased region" description="Polar residues" evidence="1">
    <location>
        <begin position="72"/>
        <end position="83"/>
    </location>
</feature>
<organism evidence="2 3">
    <name type="scientific">Nesidiocoris tenuis</name>
    <dbReference type="NCBI Taxonomy" id="355587"/>
    <lineage>
        <taxon>Eukaryota</taxon>
        <taxon>Metazoa</taxon>
        <taxon>Ecdysozoa</taxon>
        <taxon>Arthropoda</taxon>
        <taxon>Hexapoda</taxon>
        <taxon>Insecta</taxon>
        <taxon>Pterygota</taxon>
        <taxon>Neoptera</taxon>
        <taxon>Paraneoptera</taxon>
        <taxon>Hemiptera</taxon>
        <taxon>Heteroptera</taxon>
        <taxon>Panheteroptera</taxon>
        <taxon>Cimicomorpha</taxon>
        <taxon>Miridae</taxon>
        <taxon>Dicyphina</taxon>
        <taxon>Nesidiocoris</taxon>
    </lineage>
</organism>
<keyword evidence="3" id="KW-1185">Reference proteome</keyword>
<feature type="region of interest" description="Disordered" evidence="1">
    <location>
        <begin position="52"/>
        <end position="83"/>
    </location>
</feature>
<evidence type="ECO:0000313" key="3">
    <source>
        <dbReference type="Proteomes" id="UP001307889"/>
    </source>
</evidence>
<dbReference type="Proteomes" id="UP001307889">
    <property type="component" value="Chromosome 4"/>
</dbReference>